<protein>
    <submittedName>
        <fullName evidence="12">Glycoside hydrolase/deacetylase</fullName>
    </submittedName>
</protein>
<accession>A0A2T2P615</accession>
<keyword evidence="6" id="KW-0119">Carbohydrate metabolism</keyword>
<evidence type="ECO:0000256" key="9">
    <source>
        <dbReference type="SAM" id="MobiDB-lite"/>
    </source>
</evidence>
<dbReference type="AlphaFoldDB" id="A0A2T2P615"/>
<dbReference type="PROSITE" id="PS51677">
    <property type="entry name" value="NODB"/>
    <property type="match status" value="1"/>
</dbReference>
<evidence type="ECO:0000259" key="10">
    <source>
        <dbReference type="PROSITE" id="PS50941"/>
    </source>
</evidence>
<dbReference type="CDD" id="cd10951">
    <property type="entry name" value="CE4_ClCDA_like"/>
    <property type="match status" value="1"/>
</dbReference>
<feature type="region of interest" description="Disordered" evidence="9">
    <location>
        <begin position="359"/>
        <end position="434"/>
    </location>
</feature>
<feature type="domain" description="NodB homology" evidence="11">
    <location>
        <begin position="151"/>
        <end position="348"/>
    </location>
</feature>
<organism evidence="12 13">
    <name type="scientific">Corynespora cassiicola Philippines</name>
    <dbReference type="NCBI Taxonomy" id="1448308"/>
    <lineage>
        <taxon>Eukaryota</taxon>
        <taxon>Fungi</taxon>
        <taxon>Dikarya</taxon>
        <taxon>Ascomycota</taxon>
        <taxon>Pezizomycotina</taxon>
        <taxon>Dothideomycetes</taxon>
        <taxon>Pleosporomycetidae</taxon>
        <taxon>Pleosporales</taxon>
        <taxon>Corynesporascaceae</taxon>
        <taxon>Corynespora</taxon>
    </lineage>
</organism>
<dbReference type="SMART" id="SM00270">
    <property type="entry name" value="ChtBD1"/>
    <property type="match status" value="1"/>
</dbReference>
<feature type="disulfide bond" evidence="8">
    <location>
        <begin position="83"/>
        <end position="95"/>
    </location>
</feature>
<comment type="caution">
    <text evidence="8">Lacks conserved residue(s) required for the propagation of feature annotation.</text>
</comment>
<feature type="region of interest" description="Disordered" evidence="9">
    <location>
        <begin position="42"/>
        <end position="75"/>
    </location>
</feature>
<feature type="disulfide bond" evidence="8">
    <location>
        <begin position="74"/>
        <end position="89"/>
    </location>
</feature>
<dbReference type="InterPro" id="IPR018371">
    <property type="entry name" value="Chitin-binding_1_CS"/>
</dbReference>
<dbReference type="SUPFAM" id="SSF57016">
    <property type="entry name" value="Plant lectins/antimicrobial peptides"/>
    <property type="match status" value="1"/>
</dbReference>
<reference evidence="12 13" key="1">
    <citation type="journal article" date="2018" name="Front. Microbiol.">
        <title>Genome-Wide Analysis of Corynespora cassiicola Leaf Fall Disease Putative Effectors.</title>
        <authorList>
            <person name="Lopez D."/>
            <person name="Ribeiro S."/>
            <person name="Label P."/>
            <person name="Fumanal B."/>
            <person name="Venisse J.S."/>
            <person name="Kohler A."/>
            <person name="de Oliveira R.R."/>
            <person name="Labutti K."/>
            <person name="Lipzen A."/>
            <person name="Lail K."/>
            <person name="Bauer D."/>
            <person name="Ohm R.A."/>
            <person name="Barry K.W."/>
            <person name="Spatafora J."/>
            <person name="Grigoriev I.V."/>
            <person name="Martin F.M."/>
            <person name="Pujade-Renaud V."/>
        </authorList>
    </citation>
    <scope>NUCLEOTIDE SEQUENCE [LARGE SCALE GENOMIC DNA]</scope>
    <source>
        <strain evidence="12 13">Philippines</strain>
    </source>
</reference>
<feature type="compositionally biased region" description="Acidic residues" evidence="9">
    <location>
        <begin position="393"/>
        <end position="403"/>
    </location>
</feature>
<feature type="compositionally biased region" description="Low complexity" evidence="9">
    <location>
        <begin position="410"/>
        <end position="431"/>
    </location>
</feature>
<evidence type="ECO:0000256" key="6">
    <source>
        <dbReference type="ARBA" id="ARBA00023277"/>
    </source>
</evidence>
<dbReference type="InterPro" id="IPR001002">
    <property type="entry name" value="Chitin-bd_1"/>
</dbReference>
<dbReference type="InterPro" id="IPR002509">
    <property type="entry name" value="NODB_dom"/>
</dbReference>
<evidence type="ECO:0000256" key="8">
    <source>
        <dbReference type="PROSITE-ProRule" id="PRU00261"/>
    </source>
</evidence>
<dbReference type="GO" id="GO:0005975">
    <property type="term" value="P:carbohydrate metabolic process"/>
    <property type="evidence" value="ECO:0007669"/>
    <property type="project" value="InterPro"/>
</dbReference>
<gene>
    <name evidence="12" type="ORF">BS50DRAFT_173614</name>
</gene>
<dbReference type="PROSITE" id="PS50941">
    <property type="entry name" value="CHIT_BIND_I_2"/>
    <property type="match status" value="1"/>
</dbReference>
<sequence>MRFSDVVTASLVAPLVAAHGDGILGAPKVFGLGPNPIAKLTGRNPLVGPAQRRELPHQNSRSVKRQGGVGEHRCGPEHEGAKCDEGYCCSSAGFCGQGKDYCKAPNCLFEYGPGCDANRTPDGESTKDVSRDQLGETAYGGAGVFHCKVPGTIAITYDDGPFIYTDKVLDTFKSYDAKATFFITGNNIGKGAIDDPNTDWPAVIRRMANEGHQVASHTWSHQDLSKISKESREHQIIANEMAIRNIIGKFPTYMRPPYSSCDEDSGCWEDMKNLGYVVSNFNLDTDDYNNVKPEQIQEAKDNFDEAVEPSNADTDMFLVIAHDIHEQTALNLTGYMLDLVQEKGYKAVTMGECLGEPEESWYRSEGGTVSTSSATKTASATSSATGVAASGESESEEQGEGESEESRTQGAPSGAASGAAEGTAAPEASTGDATSGPVAFVQAWWPVAAFALLFV</sequence>
<dbReference type="GO" id="GO:0008061">
    <property type="term" value="F:chitin binding"/>
    <property type="evidence" value="ECO:0007669"/>
    <property type="project" value="UniProtKB-UniRule"/>
</dbReference>
<keyword evidence="4" id="KW-0732">Signal</keyword>
<proteinExistence type="predicted"/>
<evidence type="ECO:0000256" key="7">
    <source>
        <dbReference type="ARBA" id="ARBA00023285"/>
    </source>
</evidence>
<dbReference type="Gene3D" id="3.30.60.10">
    <property type="entry name" value="Endochitinase-like"/>
    <property type="match status" value="1"/>
</dbReference>
<dbReference type="Gene3D" id="3.20.20.370">
    <property type="entry name" value="Glycoside hydrolase/deacetylase"/>
    <property type="match status" value="1"/>
</dbReference>
<dbReference type="InterPro" id="IPR036861">
    <property type="entry name" value="Endochitinase-like_sf"/>
</dbReference>
<keyword evidence="2 8" id="KW-0147">Chitin-binding</keyword>
<evidence type="ECO:0000313" key="13">
    <source>
        <dbReference type="Proteomes" id="UP000240883"/>
    </source>
</evidence>
<dbReference type="Proteomes" id="UP000240883">
    <property type="component" value="Unassembled WGS sequence"/>
</dbReference>
<keyword evidence="7" id="KW-0170">Cobalt</keyword>
<evidence type="ECO:0000256" key="3">
    <source>
        <dbReference type="ARBA" id="ARBA00022723"/>
    </source>
</evidence>
<dbReference type="Pfam" id="PF01522">
    <property type="entry name" value="Polysacc_deac_1"/>
    <property type="match status" value="1"/>
</dbReference>
<feature type="domain" description="Chitin-binding type-1" evidence="10">
    <location>
        <begin position="71"/>
        <end position="117"/>
    </location>
</feature>
<keyword evidence="13" id="KW-1185">Reference proteome</keyword>
<dbReference type="PANTHER" id="PTHR46471">
    <property type="entry name" value="CHITIN DEACETYLASE"/>
    <property type="match status" value="1"/>
</dbReference>
<dbReference type="STRING" id="1448308.A0A2T2P615"/>
<dbReference type="PANTHER" id="PTHR46471:SF8">
    <property type="entry name" value="CHITIN DEACETYLASE"/>
    <property type="match status" value="1"/>
</dbReference>
<evidence type="ECO:0000256" key="5">
    <source>
        <dbReference type="ARBA" id="ARBA00022801"/>
    </source>
</evidence>
<dbReference type="PROSITE" id="PS00026">
    <property type="entry name" value="CHIT_BIND_I_1"/>
    <property type="match status" value="1"/>
</dbReference>
<dbReference type="Pfam" id="PF00187">
    <property type="entry name" value="Chitin_bind_1"/>
    <property type="match status" value="1"/>
</dbReference>
<evidence type="ECO:0000256" key="1">
    <source>
        <dbReference type="ARBA" id="ARBA00001941"/>
    </source>
</evidence>
<dbReference type="GO" id="GO:0046872">
    <property type="term" value="F:metal ion binding"/>
    <property type="evidence" value="ECO:0007669"/>
    <property type="project" value="UniProtKB-KW"/>
</dbReference>
<keyword evidence="5 12" id="KW-0378">Hydrolase</keyword>
<evidence type="ECO:0000259" key="11">
    <source>
        <dbReference type="PROSITE" id="PS51677"/>
    </source>
</evidence>
<dbReference type="SUPFAM" id="SSF88713">
    <property type="entry name" value="Glycoside hydrolase/deacetylase"/>
    <property type="match status" value="1"/>
</dbReference>
<name>A0A2T2P615_CORCC</name>
<evidence type="ECO:0000313" key="12">
    <source>
        <dbReference type="EMBL" id="PSN72936.1"/>
    </source>
</evidence>
<keyword evidence="3" id="KW-0479">Metal-binding</keyword>
<keyword evidence="8" id="KW-1015">Disulfide bond</keyword>
<feature type="compositionally biased region" description="Low complexity" evidence="9">
    <location>
        <begin position="366"/>
        <end position="392"/>
    </location>
</feature>
<dbReference type="InterPro" id="IPR011330">
    <property type="entry name" value="Glyco_hydro/deAcase_b/a-brl"/>
</dbReference>
<dbReference type="CDD" id="cd00035">
    <property type="entry name" value="ChtBD1"/>
    <property type="match status" value="1"/>
</dbReference>
<evidence type="ECO:0000256" key="4">
    <source>
        <dbReference type="ARBA" id="ARBA00022729"/>
    </source>
</evidence>
<dbReference type="OrthoDB" id="407355at2759"/>
<feature type="disulfide bond" evidence="8">
    <location>
        <begin position="88"/>
        <end position="102"/>
    </location>
</feature>
<evidence type="ECO:0000256" key="2">
    <source>
        <dbReference type="ARBA" id="ARBA00022669"/>
    </source>
</evidence>
<dbReference type="EMBL" id="KZ678129">
    <property type="protein sequence ID" value="PSN72936.1"/>
    <property type="molecule type" value="Genomic_DNA"/>
</dbReference>
<dbReference type="GO" id="GO:0016810">
    <property type="term" value="F:hydrolase activity, acting on carbon-nitrogen (but not peptide) bonds"/>
    <property type="evidence" value="ECO:0007669"/>
    <property type="project" value="InterPro"/>
</dbReference>
<comment type="cofactor">
    <cofactor evidence="1">
        <name>Co(2+)</name>
        <dbReference type="ChEBI" id="CHEBI:48828"/>
    </cofactor>
</comment>